<comment type="caution">
    <text evidence="7">The sequence shown here is derived from an EMBL/GenBank/DDBJ whole genome shotgun (WGS) entry which is preliminary data.</text>
</comment>
<dbReference type="InterPro" id="IPR000014">
    <property type="entry name" value="PAS"/>
</dbReference>
<dbReference type="PROSITE" id="PS50113">
    <property type="entry name" value="PAC"/>
    <property type="match status" value="1"/>
</dbReference>
<dbReference type="Proteomes" id="UP000838672">
    <property type="component" value="Unassembled WGS sequence"/>
</dbReference>
<dbReference type="Gene3D" id="3.30.70.270">
    <property type="match status" value="1"/>
</dbReference>
<protein>
    <recommendedName>
        <fullName evidence="9">EAL domain-containing protein</fullName>
    </recommendedName>
</protein>
<sequence>MRVLLSCVAIFVTSIASAQEVMLGHSYHQAFEWTKVFSRNLFEESDRVHGILDFNNLTRKGHPANSTQFQFYPTFHRSQTKVEPVISFDSPLTAKPNQSMLQRYQSEIIVALILVALFSIVIAVLVTMVTRLKTSQQKLKHNKALFNGIFEQSFQFILILDKEGRIESYNTASQHFFQVNGKPLFWDLTLWPANAQRQILAQFHFAQDQNSGYCEILAYHPHRGECVIELGIRQLPPVENEPPFYMVEARDVSTRRHMESRIRQSEANYRMLYDQQPVMLMTLDRNSLIVSINQYAASRLGYQPHELVGKDITDFYLNDHQTIEQFFQRTAKNGVSDKRQVRFQSAHGTSVWVSENARFDENNQQYLLVGEDITAHKNLTEQLIRHAHHDPLTGLFNRNHFEQQLSLTLDNARRNQQLFALLYIDLDQFKMINELAGHNAGDQALKQAASVMSQQAPPNALLARLSGDEFAIILRQCTAQDAINLGNKIIAALSENPFYWHDNPFKVGCSIGIRMIDERCVSAQQVHAHADTACHIAKREGRNRIHIYHGEDEELKRHEKELEVISQIRHALLNECFELYAQPICAINDPQAKTRYEILLRMFDANGQMISPGLFIPIAERYSMAHEIDRFVIQSTIDLLEQYPQWVAQMGGISLNLSGQSLSHRDLIDELIESINNSSVANQLFSLEITETAAIDNLDNAIHLFTELHNLGCRIALDDFGSGLSSFGYLKQLPVDIIKIDGMFVRDIAESQADFAMVKAIHQLARELGKMTIAEFVENQAGLEKLAEIGVDYAQGYHLGRPEPLRQLIERSEKAHAH</sequence>
<name>A0ABM8ZPK0_9VIBR</name>
<organism evidence="7 8">
    <name type="scientific">Vibrio stylophorae</name>
    <dbReference type="NCBI Taxonomy" id="659351"/>
    <lineage>
        <taxon>Bacteria</taxon>
        <taxon>Pseudomonadati</taxon>
        <taxon>Pseudomonadota</taxon>
        <taxon>Gammaproteobacteria</taxon>
        <taxon>Vibrionales</taxon>
        <taxon>Vibrionaceae</taxon>
        <taxon>Vibrio</taxon>
    </lineage>
</organism>
<dbReference type="PROSITE" id="PS50887">
    <property type="entry name" value="GGDEF"/>
    <property type="match status" value="1"/>
</dbReference>
<dbReference type="NCBIfam" id="TIGR00254">
    <property type="entry name" value="GGDEF"/>
    <property type="match status" value="1"/>
</dbReference>
<dbReference type="PANTHER" id="PTHR44757:SF4">
    <property type="entry name" value="DIGUANYLATE CYCLASE DGCE-RELATED"/>
    <property type="match status" value="1"/>
</dbReference>
<evidence type="ECO:0000313" key="7">
    <source>
        <dbReference type="EMBL" id="CAH0532240.1"/>
    </source>
</evidence>
<dbReference type="InterPro" id="IPR029787">
    <property type="entry name" value="Nucleotide_cyclase"/>
</dbReference>
<dbReference type="Pfam" id="PF00990">
    <property type="entry name" value="GGDEF"/>
    <property type="match status" value="1"/>
</dbReference>
<dbReference type="InterPro" id="IPR001633">
    <property type="entry name" value="EAL_dom"/>
</dbReference>
<dbReference type="SMART" id="SM00267">
    <property type="entry name" value="GGDEF"/>
    <property type="match status" value="1"/>
</dbReference>
<dbReference type="InterPro" id="IPR013656">
    <property type="entry name" value="PAS_4"/>
</dbReference>
<dbReference type="InterPro" id="IPR035965">
    <property type="entry name" value="PAS-like_dom_sf"/>
</dbReference>
<reference evidence="7" key="1">
    <citation type="submission" date="2021-11" db="EMBL/GenBank/DDBJ databases">
        <authorList>
            <person name="Rodrigo-Torres L."/>
            <person name="Arahal R. D."/>
            <person name="Lucena T."/>
        </authorList>
    </citation>
    <scope>NUCLEOTIDE SEQUENCE</scope>
    <source>
        <strain evidence="7">CECT 7929</strain>
    </source>
</reference>
<evidence type="ECO:0000259" key="3">
    <source>
        <dbReference type="PROSITE" id="PS50112"/>
    </source>
</evidence>
<dbReference type="InterPro" id="IPR000700">
    <property type="entry name" value="PAS-assoc_C"/>
</dbReference>
<dbReference type="NCBIfam" id="TIGR00229">
    <property type="entry name" value="sensory_box"/>
    <property type="match status" value="1"/>
</dbReference>
<evidence type="ECO:0000259" key="4">
    <source>
        <dbReference type="PROSITE" id="PS50113"/>
    </source>
</evidence>
<dbReference type="SUPFAM" id="SSF141868">
    <property type="entry name" value="EAL domain-like"/>
    <property type="match status" value="1"/>
</dbReference>
<dbReference type="CDD" id="cd00130">
    <property type="entry name" value="PAS"/>
    <property type="match status" value="1"/>
</dbReference>
<dbReference type="Gene3D" id="3.20.20.450">
    <property type="entry name" value="EAL domain"/>
    <property type="match status" value="1"/>
</dbReference>
<accession>A0ABM8ZPK0</accession>
<gene>
    <name evidence="7" type="ORF">VST7929_00051</name>
</gene>
<evidence type="ECO:0000256" key="2">
    <source>
        <dbReference type="SAM" id="SignalP"/>
    </source>
</evidence>
<feature type="chain" id="PRO_5045314122" description="EAL domain-containing protein" evidence="2">
    <location>
        <begin position="19"/>
        <end position="818"/>
    </location>
</feature>
<dbReference type="PANTHER" id="PTHR44757">
    <property type="entry name" value="DIGUANYLATE CYCLASE DGCP"/>
    <property type="match status" value="1"/>
</dbReference>
<keyword evidence="1" id="KW-0472">Membrane</keyword>
<dbReference type="Gene3D" id="3.30.450.20">
    <property type="entry name" value="PAS domain"/>
    <property type="match status" value="2"/>
</dbReference>
<dbReference type="SMART" id="SM00091">
    <property type="entry name" value="PAS"/>
    <property type="match status" value="2"/>
</dbReference>
<dbReference type="SMART" id="SM00052">
    <property type="entry name" value="EAL"/>
    <property type="match status" value="1"/>
</dbReference>
<dbReference type="PROSITE" id="PS50112">
    <property type="entry name" value="PAS"/>
    <property type="match status" value="1"/>
</dbReference>
<dbReference type="Pfam" id="PF08448">
    <property type="entry name" value="PAS_4"/>
    <property type="match status" value="1"/>
</dbReference>
<dbReference type="PROSITE" id="PS50883">
    <property type="entry name" value="EAL"/>
    <property type="match status" value="1"/>
</dbReference>
<feature type="domain" description="PAS" evidence="3">
    <location>
        <begin position="265"/>
        <end position="334"/>
    </location>
</feature>
<dbReference type="InterPro" id="IPR052155">
    <property type="entry name" value="Biofilm_reg_signaling"/>
</dbReference>
<feature type="signal peptide" evidence="2">
    <location>
        <begin position="1"/>
        <end position="18"/>
    </location>
</feature>
<evidence type="ECO:0008006" key="9">
    <source>
        <dbReference type="Google" id="ProtNLM"/>
    </source>
</evidence>
<dbReference type="SUPFAM" id="SSF55073">
    <property type="entry name" value="Nucleotide cyclase"/>
    <property type="match status" value="1"/>
</dbReference>
<dbReference type="Pfam" id="PF00563">
    <property type="entry name" value="EAL"/>
    <property type="match status" value="1"/>
</dbReference>
<dbReference type="InterPro" id="IPR000160">
    <property type="entry name" value="GGDEF_dom"/>
</dbReference>
<evidence type="ECO:0000313" key="8">
    <source>
        <dbReference type="Proteomes" id="UP000838672"/>
    </source>
</evidence>
<proteinExistence type="predicted"/>
<dbReference type="CDD" id="cd01949">
    <property type="entry name" value="GGDEF"/>
    <property type="match status" value="1"/>
</dbReference>
<dbReference type="InterPro" id="IPR035919">
    <property type="entry name" value="EAL_sf"/>
</dbReference>
<keyword evidence="1" id="KW-1133">Transmembrane helix</keyword>
<feature type="domain" description="PAC" evidence="4">
    <location>
        <begin position="337"/>
        <end position="385"/>
    </location>
</feature>
<keyword evidence="8" id="KW-1185">Reference proteome</keyword>
<evidence type="ECO:0000259" key="6">
    <source>
        <dbReference type="PROSITE" id="PS50887"/>
    </source>
</evidence>
<keyword evidence="2" id="KW-0732">Signal</keyword>
<feature type="domain" description="GGDEF" evidence="6">
    <location>
        <begin position="417"/>
        <end position="550"/>
    </location>
</feature>
<dbReference type="InterPro" id="IPR043128">
    <property type="entry name" value="Rev_trsase/Diguanyl_cyclase"/>
</dbReference>
<evidence type="ECO:0000256" key="1">
    <source>
        <dbReference type="SAM" id="Phobius"/>
    </source>
</evidence>
<evidence type="ECO:0000259" key="5">
    <source>
        <dbReference type="PROSITE" id="PS50883"/>
    </source>
</evidence>
<keyword evidence="1" id="KW-0812">Transmembrane</keyword>
<feature type="transmembrane region" description="Helical" evidence="1">
    <location>
        <begin position="108"/>
        <end position="130"/>
    </location>
</feature>
<feature type="domain" description="EAL" evidence="5">
    <location>
        <begin position="561"/>
        <end position="816"/>
    </location>
</feature>
<dbReference type="SUPFAM" id="SSF55785">
    <property type="entry name" value="PYP-like sensor domain (PAS domain)"/>
    <property type="match status" value="2"/>
</dbReference>
<dbReference type="CDD" id="cd01948">
    <property type="entry name" value="EAL"/>
    <property type="match status" value="1"/>
</dbReference>
<dbReference type="Pfam" id="PF13426">
    <property type="entry name" value="PAS_9"/>
    <property type="match status" value="1"/>
</dbReference>
<dbReference type="EMBL" id="CAKLDI010000001">
    <property type="protein sequence ID" value="CAH0532240.1"/>
    <property type="molecule type" value="Genomic_DNA"/>
</dbReference>